<accession>A0ACD3ADB9</accession>
<evidence type="ECO:0000313" key="1">
    <source>
        <dbReference type="EMBL" id="TFK63609.1"/>
    </source>
</evidence>
<organism evidence="1 2">
    <name type="scientific">Pluteus cervinus</name>
    <dbReference type="NCBI Taxonomy" id="181527"/>
    <lineage>
        <taxon>Eukaryota</taxon>
        <taxon>Fungi</taxon>
        <taxon>Dikarya</taxon>
        <taxon>Basidiomycota</taxon>
        <taxon>Agaricomycotina</taxon>
        <taxon>Agaricomycetes</taxon>
        <taxon>Agaricomycetidae</taxon>
        <taxon>Agaricales</taxon>
        <taxon>Pluteineae</taxon>
        <taxon>Pluteaceae</taxon>
        <taxon>Pluteus</taxon>
    </lineage>
</organism>
<keyword evidence="2" id="KW-1185">Reference proteome</keyword>
<name>A0ACD3ADB9_9AGAR</name>
<protein>
    <submittedName>
        <fullName evidence="1">Uncharacterized protein</fullName>
    </submittedName>
</protein>
<proteinExistence type="predicted"/>
<dbReference type="Proteomes" id="UP000308600">
    <property type="component" value="Unassembled WGS sequence"/>
</dbReference>
<reference evidence="1 2" key="1">
    <citation type="journal article" date="2019" name="Nat. Ecol. Evol.">
        <title>Megaphylogeny resolves global patterns of mushroom evolution.</title>
        <authorList>
            <person name="Varga T."/>
            <person name="Krizsan K."/>
            <person name="Foldi C."/>
            <person name="Dima B."/>
            <person name="Sanchez-Garcia M."/>
            <person name="Sanchez-Ramirez S."/>
            <person name="Szollosi G.J."/>
            <person name="Szarkandi J.G."/>
            <person name="Papp V."/>
            <person name="Albert L."/>
            <person name="Andreopoulos W."/>
            <person name="Angelini C."/>
            <person name="Antonin V."/>
            <person name="Barry K.W."/>
            <person name="Bougher N.L."/>
            <person name="Buchanan P."/>
            <person name="Buyck B."/>
            <person name="Bense V."/>
            <person name="Catcheside P."/>
            <person name="Chovatia M."/>
            <person name="Cooper J."/>
            <person name="Damon W."/>
            <person name="Desjardin D."/>
            <person name="Finy P."/>
            <person name="Geml J."/>
            <person name="Haridas S."/>
            <person name="Hughes K."/>
            <person name="Justo A."/>
            <person name="Karasinski D."/>
            <person name="Kautmanova I."/>
            <person name="Kiss B."/>
            <person name="Kocsube S."/>
            <person name="Kotiranta H."/>
            <person name="LaButti K.M."/>
            <person name="Lechner B.E."/>
            <person name="Liimatainen K."/>
            <person name="Lipzen A."/>
            <person name="Lukacs Z."/>
            <person name="Mihaltcheva S."/>
            <person name="Morgado L.N."/>
            <person name="Niskanen T."/>
            <person name="Noordeloos M.E."/>
            <person name="Ohm R.A."/>
            <person name="Ortiz-Santana B."/>
            <person name="Ovrebo C."/>
            <person name="Racz N."/>
            <person name="Riley R."/>
            <person name="Savchenko A."/>
            <person name="Shiryaev A."/>
            <person name="Soop K."/>
            <person name="Spirin V."/>
            <person name="Szebenyi C."/>
            <person name="Tomsovsky M."/>
            <person name="Tulloss R.E."/>
            <person name="Uehling J."/>
            <person name="Grigoriev I.V."/>
            <person name="Vagvolgyi C."/>
            <person name="Papp T."/>
            <person name="Martin F.M."/>
            <person name="Miettinen O."/>
            <person name="Hibbett D.S."/>
            <person name="Nagy L.G."/>
        </authorList>
    </citation>
    <scope>NUCLEOTIDE SEQUENCE [LARGE SCALE GENOMIC DNA]</scope>
    <source>
        <strain evidence="1 2">NL-1719</strain>
    </source>
</reference>
<sequence>MRMITFCEGDLDDDECDDEDDDEGDASSHSTNNSTKNIRFSKEREGLMRTTVKDGLGVNGEGKRTCINRDPCLRVKPTVLLLSLPLLRLVDFIFFHVNDPQQAARRENVRPPEIDMVIMGTTIGVTGSCQTAIKTFENDLQWQGYRKTRIYSSLSVMRKSHIVRQ</sequence>
<gene>
    <name evidence="1" type="ORF">BDN72DRAFT_861978</name>
</gene>
<dbReference type="EMBL" id="ML208514">
    <property type="protein sequence ID" value="TFK63609.1"/>
    <property type="molecule type" value="Genomic_DNA"/>
</dbReference>
<evidence type="ECO:0000313" key="2">
    <source>
        <dbReference type="Proteomes" id="UP000308600"/>
    </source>
</evidence>